<accession>A0A0V7ZGG3</accession>
<sequence length="270" mass="31226">MIANIQEFDTQYWVKTRASLNPEQSTFLFWNGSIYASIPGKKRKLLFNLIGVSVSRCIPNAGGGWDYISRELNYYLHPVTNEVLRRWENPWTRETVPIVQIVNNPVQGYFKGKFPAYVDGDRTTFAFDIFPTYPNPLTKEPKFVEYSPQPTYETAEFFKLTVSTADLLDLKVKTVSKLELNWNRTGQWLPWMRMGKFPGYLIYAARGKKANDFTQLPKILQKEINTRCPSYKEAPSSHYNVEGMTTSGIYFKQHFNACFDSQNQSYPKAG</sequence>
<dbReference type="InterPro" id="IPR014990">
    <property type="entry name" value="DUF1838"/>
</dbReference>
<dbReference type="EMBL" id="LMTZ01000132">
    <property type="protein sequence ID" value="KST63774.1"/>
    <property type="molecule type" value="Genomic_DNA"/>
</dbReference>
<dbReference type="AlphaFoldDB" id="A0A0V7ZGG3"/>
<comment type="caution">
    <text evidence="1">The sequence shown here is derived from an EMBL/GenBank/DDBJ whole genome shotgun (WGS) entry which is preliminary data.</text>
</comment>
<dbReference type="RefSeq" id="WP_058184316.1">
    <property type="nucleotide sequence ID" value="NZ_LMTZ01000132.1"/>
</dbReference>
<name>A0A0V7ZGG3_9CYAN</name>
<dbReference type="Pfam" id="PF08894">
    <property type="entry name" value="DUF1838"/>
    <property type="match status" value="1"/>
</dbReference>
<dbReference type="EMBL" id="LMTZ01000134">
    <property type="protein sequence ID" value="KST63684.1"/>
    <property type="molecule type" value="Genomic_DNA"/>
</dbReference>
<proteinExistence type="predicted"/>
<evidence type="ECO:0000313" key="1">
    <source>
        <dbReference type="EMBL" id="KST63684.1"/>
    </source>
</evidence>
<keyword evidence="3" id="KW-1185">Reference proteome</keyword>
<dbReference type="Proteomes" id="UP000053372">
    <property type="component" value="Unassembled WGS sequence"/>
</dbReference>
<evidence type="ECO:0000313" key="2">
    <source>
        <dbReference type="EMBL" id="KST63774.1"/>
    </source>
</evidence>
<protein>
    <recommendedName>
        <fullName evidence="4">DUF1838 domain-containing protein</fullName>
    </recommendedName>
</protein>
<evidence type="ECO:0000313" key="3">
    <source>
        <dbReference type="Proteomes" id="UP000053372"/>
    </source>
</evidence>
<gene>
    <name evidence="1" type="ORF">BC008_14600</name>
    <name evidence="2" type="ORF">BC008_15075</name>
</gene>
<evidence type="ECO:0008006" key="4">
    <source>
        <dbReference type="Google" id="ProtNLM"/>
    </source>
</evidence>
<organism evidence="1 3">
    <name type="scientific">Mastigocoleus testarum BC008</name>
    <dbReference type="NCBI Taxonomy" id="371196"/>
    <lineage>
        <taxon>Bacteria</taxon>
        <taxon>Bacillati</taxon>
        <taxon>Cyanobacteriota</taxon>
        <taxon>Cyanophyceae</taxon>
        <taxon>Nostocales</taxon>
        <taxon>Hapalosiphonaceae</taxon>
        <taxon>Mastigocoleus</taxon>
    </lineage>
</organism>
<reference evidence="1 3" key="1">
    <citation type="journal article" date="2015" name="Genome Announc.">
        <title>Draft Genome of the Euendolithic (true boring) Cyanobacterium Mastigocoleus testarum strain BC008.</title>
        <authorList>
            <person name="Guida B.S."/>
            <person name="Garcia-Pichel F."/>
        </authorList>
    </citation>
    <scope>NUCLEOTIDE SEQUENCE [LARGE SCALE GENOMIC DNA]</scope>
    <source>
        <strain evidence="1 3">BC008</strain>
    </source>
</reference>
<dbReference type="OrthoDB" id="1490196at2"/>